<evidence type="ECO:0000313" key="12">
    <source>
        <dbReference type="Proteomes" id="UP000578531"/>
    </source>
</evidence>
<feature type="region of interest" description="Disordered" evidence="10">
    <location>
        <begin position="596"/>
        <end position="618"/>
    </location>
</feature>
<keyword evidence="7 9" id="KW-0539">Nucleus</keyword>
<proteinExistence type="inferred from homology"/>
<feature type="compositionally biased region" description="Basic residues" evidence="10">
    <location>
        <begin position="333"/>
        <end position="342"/>
    </location>
</feature>
<dbReference type="GO" id="GO:0033557">
    <property type="term" value="C:Slx1-Slx4 complex"/>
    <property type="evidence" value="ECO:0007669"/>
    <property type="project" value="UniProtKB-UniRule"/>
</dbReference>
<feature type="region of interest" description="Disordered" evidence="10">
    <location>
        <begin position="683"/>
        <end position="791"/>
    </location>
</feature>
<feature type="region of interest" description="Disordered" evidence="10">
    <location>
        <begin position="325"/>
        <end position="348"/>
    </location>
</feature>
<feature type="region of interest" description="Disordered" evidence="10">
    <location>
        <begin position="398"/>
        <end position="418"/>
    </location>
</feature>
<organism evidence="11 12">
    <name type="scientific">Letharia columbiana</name>
    <dbReference type="NCBI Taxonomy" id="112416"/>
    <lineage>
        <taxon>Eukaryota</taxon>
        <taxon>Fungi</taxon>
        <taxon>Dikarya</taxon>
        <taxon>Ascomycota</taxon>
        <taxon>Pezizomycotina</taxon>
        <taxon>Lecanoromycetes</taxon>
        <taxon>OSLEUM clade</taxon>
        <taxon>Lecanoromycetidae</taxon>
        <taxon>Lecanorales</taxon>
        <taxon>Lecanorineae</taxon>
        <taxon>Parmeliaceae</taxon>
        <taxon>Letharia</taxon>
    </lineage>
</organism>
<dbReference type="AlphaFoldDB" id="A0A8H6FZ21"/>
<keyword evidence="5 9" id="KW-0233">DNA recombination</keyword>
<dbReference type="GO" id="GO:0006310">
    <property type="term" value="P:DNA recombination"/>
    <property type="evidence" value="ECO:0007669"/>
    <property type="project" value="UniProtKB-UniRule"/>
</dbReference>
<evidence type="ECO:0000256" key="4">
    <source>
        <dbReference type="ARBA" id="ARBA00022763"/>
    </source>
</evidence>
<dbReference type="GO" id="GO:0006260">
    <property type="term" value="P:DNA replication"/>
    <property type="evidence" value="ECO:0007669"/>
    <property type="project" value="InterPro"/>
</dbReference>
<dbReference type="EMBL" id="JACCJC010000014">
    <property type="protein sequence ID" value="KAF6237367.1"/>
    <property type="molecule type" value="Genomic_DNA"/>
</dbReference>
<evidence type="ECO:0000313" key="11">
    <source>
        <dbReference type="EMBL" id="KAF6237367.1"/>
    </source>
</evidence>
<comment type="PTM">
    <text evidence="9">Phosphorylated in response to DNA damage.</text>
</comment>
<name>A0A8H6FZ21_9LECA</name>
<evidence type="ECO:0000256" key="9">
    <source>
        <dbReference type="HAMAP-Rule" id="MF_03110"/>
    </source>
</evidence>
<evidence type="ECO:0000256" key="8">
    <source>
        <dbReference type="ARBA" id="ARBA00029496"/>
    </source>
</evidence>
<protein>
    <recommendedName>
        <fullName evidence="8 9">Structure-specific endonuclease subunit SLX4</fullName>
    </recommendedName>
</protein>
<comment type="subcellular location">
    <subcellularLocation>
        <location evidence="1 9">Nucleus</location>
    </subcellularLocation>
</comment>
<evidence type="ECO:0000256" key="1">
    <source>
        <dbReference type="ARBA" id="ARBA00004123"/>
    </source>
</evidence>
<evidence type="ECO:0000256" key="5">
    <source>
        <dbReference type="ARBA" id="ARBA00023172"/>
    </source>
</evidence>
<feature type="region of interest" description="Disordered" evidence="10">
    <location>
        <begin position="242"/>
        <end position="264"/>
    </location>
</feature>
<comment type="function">
    <text evidence="9">Regulatory subunit of the SLX1-SLX4 structure-specific endonuclease that resolves DNA secondary structures generated during DNA repair and recombination. Has endonuclease activity towards branched DNA substrates, introducing single-strand cuts in duplex DNA close to junctions with ss-DNA.</text>
</comment>
<dbReference type="Proteomes" id="UP000578531">
    <property type="component" value="Unassembled WGS sequence"/>
</dbReference>
<keyword evidence="12" id="KW-1185">Reference proteome</keyword>
<comment type="subunit">
    <text evidence="9">Forms a heterodimer with SLX1.</text>
</comment>
<comment type="caution">
    <text evidence="11">The sequence shown here is derived from an EMBL/GenBank/DDBJ whole genome shotgun (WGS) entry which is preliminary data.</text>
</comment>
<dbReference type="CDD" id="cd22999">
    <property type="entry name" value="SAP_SLX4"/>
    <property type="match status" value="1"/>
</dbReference>
<keyword evidence="3 9" id="KW-0597">Phosphoprotein</keyword>
<evidence type="ECO:0000256" key="10">
    <source>
        <dbReference type="SAM" id="MobiDB-lite"/>
    </source>
</evidence>
<evidence type="ECO:0000256" key="3">
    <source>
        <dbReference type="ARBA" id="ARBA00022553"/>
    </source>
</evidence>
<keyword evidence="4 9" id="KW-0227">DNA damage</keyword>
<keyword evidence="6 9" id="KW-0234">DNA repair</keyword>
<feature type="region of interest" description="Disordered" evidence="10">
    <location>
        <begin position="155"/>
        <end position="221"/>
    </location>
</feature>
<feature type="compositionally biased region" description="Low complexity" evidence="10">
    <location>
        <begin position="183"/>
        <end position="198"/>
    </location>
</feature>
<reference evidence="11 12" key="1">
    <citation type="journal article" date="2020" name="Genomics">
        <title>Complete, high-quality genomes from long-read metagenomic sequencing of two wolf lichen thalli reveals enigmatic genome architecture.</title>
        <authorList>
            <person name="McKenzie S.K."/>
            <person name="Walston R.F."/>
            <person name="Allen J.L."/>
        </authorList>
    </citation>
    <scope>NUCLEOTIDE SEQUENCE [LARGE SCALE GENOMIC DNA]</scope>
    <source>
        <strain evidence="11">WasteWater2</strain>
    </source>
</reference>
<evidence type="ECO:0000256" key="6">
    <source>
        <dbReference type="ARBA" id="ARBA00023204"/>
    </source>
</evidence>
<dbReference type="InterPro" id="IPR018574">
    <property type="entry name" value="Structure-sp_endonuc_su_Slx4"/>
</dbReference>
<dbReference type="HAMAP" id="MF_03110">
    <property type="entry name" value="Endonuc_su_Slx4"/>
    <property type="match status" value="1"/>
</dbReference>
<accession>A0A8H6FZ21</accession>
<evidence type="ECO:0000256" key="2">
    <source>
        <dbReference type="ARBA" id="ARBA00006661"/>
    </source>
</evidence>
<sequence>MATTVLSSSPSCSPIAITPPHAAAVAMSSSPGLPSPSLLFSVICPSLVSGSRATPIPTDAATGFASASTLMRRACSVDEVGPLPSNNGLGASERYEMQSIGKITEQQPKELGAKKEKVPAFRKPRVLHEKHSENGQEKVIRTAVVRTANAVENADILAPKKSRKKKSKDESEAQTTIKKTKITKPGAGNAGKKAAGPTKKAKEVVPAPPRPPASTQEEDLRAKEEFRDLCLEKAITRRKQWTPCKNTAPDPTVSENPKKSVDSELPVDETLAKQPLTAGFGNLLGNFGFAQKEDSSVVICESTRQGNGEAIVKRRKIELVNGVPTPRVSEKPKRCKSPKKKPQTVTEKATAPFAPVRSMTASSLLQYFGTPTAESVIHARGAIDNPDTPVTMRCRSPVKTMATSKPKTSKAKKSVQKQPVLLSPESAMKNARNQELIFGTSSQLVREESPTFIKDLQQAMKDSESTLEQKQLPAKDYDFLDLPSGRPRSSNVRATTALKSLWSAASRNIDGSLVEAEIVNLADTPKPIPATTERISAPKVPDSLKPQLKAEDGAPSHIGEVESIAPKLNLKDTADLQQQIEEPDLVMPRSVAEAGLRNRPKSKPPVKKTSIAKPATNQMPNYEGFTDVQLRNEIASYKFKTIRRREAMIMLLKRCWESKMSMTLHEAPANVGLPSPVVENINTETLKQTSPSKKRERPPKTSDVVAATADKDDDVPAKKPRGRPKKDPTATTPPKRKRKSKAVLSEALVSAAVDEIYDSSPPTPSPPRRRSPPKSPGQLQLSQQLGTSTTNITTASKDKNRALLFSQITKAVTTFPPTHDVKNLTWYEKMLMYDPIVLEDLTVWLNTEGLDRVGEDDEVWPGLVKEWCEERSVCCLWRENLRGGARGRW</sequence>
<dbReference type="GO" id="GO:0006281">
    <property type="term" value="P:DNA repair"/>
    <property type="evidence" value="ECO:0007669"/>
    <property type="project" value="UniProtKB-UniRule"/>
</dbReference>
<dbReference type="OrthoDB" id="5349119at2759"/>
<dbReference type="GO" id="GO:0017108">
    <property type="term" value="F:5'-flap endonuclease activity"/>
    <property type="evidence" value="ECO:0007669"/>
    <property type="project" value="InterPro"/>
</dbReference>
<dbReference type="Pfam" id="PF09494">
    <property type="entry name" value="Slx4"/>
    <property type="match status" value="1"/>
</dbReference>
<evidence type="ECO:0000256" key="7">
    <source>
        <dbReference type="ARBA" id="ARBA00023242"/>
    </source>
</evidence>
<feature type="compositionally biased region" description="Low complexity" evidence="10">
    <location>
        <begin position="776"/>
        <end position="790"/>
    </location>
</feature>
<gene>
    <name evidence="9" type="primary">SLX4</name>
    <name evidence="11" type="ORF">HO173_004257</name>
</gene>
<comment type="similarity">
    <text evidence="2 9">Belongs to the SLX4 family.</text>
</comment>
<feature type="compositionally biased region" description="Low complexity" evidence="10">
    <location>
        <begin position="742"/>
        <end position="753"/>
    </location>
</feature>
<dbReference type="InterPro" id="IPR027784">
    <property type="entry name" value="Slx4_ascomycetes"/>
</dbReference>